<proteinExistence type="inferred from homology"/>
<comment type="function">
    <text evidence="5">Specifically catalyzes the decarboxylation of meso-diaminopimelate (meso-DAP) to L-lysine.</text>
</comment>
<protein>
    <recommendedName>
        <fullName evidence="5 6">Diaminopimelate decarboxylase</fullName>
        <shortName evidence="5">DAP decarboxylase</shortName>
        <shortName evidence="5">DAPDC</shortName>
        <ecNumber evidence="5 6">4.1.1.20</ecNumber>
    </recommendedName>
</protein>
<dbReference type="AlphaFoldDB" id="A0A0P6YH93"/>
<evidence type="ECO:0000313" key="11">
    <source>
        <dbReference type="Proteomes" id="UP000050544"/>
    </source>
</evidence>
<comment type="catalytic activity">
    <reaction evidence="5 8">
        <text>meso-2,6-diaminopimelate + H(+) = L-lysine + CO2</text>
        <dbReference type="Rhea" id="RHEA:15101"/>
        <dbReference type="ChEBI" id="CHEBI:15378"/>
        <dbReference type="ChEBI" id="CHEBI:16526"/>
        <dbReference type="ChEBI" id="CHEBI:32551"/>
        <dbReference type="ChEBI" id="CHEBI:57791"/>
        <dbReference type="EC" id="4.1.1.20"/>
    </reaction>
</comment>
<dbReference type="FunFam" id="3.20.20.10:FF:000003">
    <property type="entry name" value="Diaminopimelate decarboxylase"/>
    <property type="match status" value="1"/>
</dbReference>
<dbReference type="InterPro" id="IPR022644">
    <property type="entry name" value="De-COase2_N"/>
</dbReference>
<evidence type="ECO:0000259" key="9">
    <source>
        <dbReference type="Pfam" id="PF02784"/>
    </source>
</evidence>
<comment type="caution">
    <text evidence="10">The sequence shown here is derived from an EMBL/GenBank/DDBJ whole genome shotgun (WGS) entry which is preliminary data.</text>
</comment>
<comment type="similarity">
    <text evidence="5">Belongs to the Orn/Lys/Arg decarboxylase class-II family. LysA subfamily.</text>
</comment>
<dbReference type="Proteomes" id="UP000050544">
    <property type="component" value="Unassembled WGS sequence"/>
</dbReference>
<feature type="binding site" evidence="5">
    <location>
        <position position="392"/>
    </location>
    <ligand>
        <name>substrate</name>
    </ligand>
</feature>
<dbReference type="InterPro" id="IPR002986">
    <property type="entry name" value="DAP_deCOOHase_LysA"/>
</dbReference>
<keyword evidence="5 8" id="KW-0457">Lysine biosynthesis</keyword>
<feature type="modified residue" description="N6-(pyridoxal phosphate)lysine" evidence="5 7">
    <location>
        <position position="71"/>
    </location>
</feature>
<dbReference type="PATRIC" id="fig|869279.4.peg.851"/>
<dbReference type="GO" id="GO:0008836">
    <property type="term" value="F:diaminopimelate decarboxylase activity"/>
    <property type="evidence" value="ECO:0007669"/>
    <property type="project" value="UniProtKB-UniRule"/>
</dbReference>
<dbReference type="GO" id="GO:0009089">
    <property type="term" value="P:lysine biosynthetic process via diaminopimelate"/>
    <property type="evidence" value="ECO:0007669"/>
    <property type="project" value="UniProtKB-UniRule"/>
</dbReference>
<comment type="subunit">
    <text evidence="5">Homodimer.</text>
</comment>
<dbReference type="STRING" id="869279.SE15_04205"/>
<dbReference type="SUPFAM" id="SSF51419">
    <property type="entry name" value="PLP-binding barrel"/>
    <property type="match status" value="1"/>
</dbReference>
<dbReference type="PANTHER" id="PTHR43727">
    <property type="entry name" value="DIAMINOPIMELATE DECARBOXYLASE"/>
    <property type="match status" value="1"/>
</dbReference>
<evidence type="ECO:0000313" key="10">
    <source>
        <dbReference type="EMBL" id="KPL84335.1"/>
    </source>
</evidence>
<evidence type="ECO:0000256" key="2">
    <source>
        <dbReference type="ARBA" id="ARBA00022793"/>
    </source>
</evidence>
<dbReference type="SUPFAM" id="SSF50621">
    <property type="entry name" value="Alanine racemase C-terminal domain-like"/>
    <property type="match status" value="1"/>
</dbReference>
<dbReference type="InterPro" id="IPR009006">
    <property type="entry name" value="Ala_racemase/Decarboxylase_C"/>
</dbReference>
<feature type="active site" description="Proton donor" evidence="7">
    <location>
        <position position="363"/>
    </location>
</feature>
<dbReference type="PRINTS" id="PR01179">
    <property type="entry name" value="ODADCRBXLASE"/>
</dbReference>
<dbReference type="EC" id="4.1.1.20" evidence="5 6"/>
<keyword evidence="2 5" id="KW-0210">Decarboxylase</keyword>
<feature type="binding site" evidence="5">
    <location>
        <position position="335"/>
    </location>
    <ligand>
        <name>substrate</name>
    </ligand>
</feature>
<evidence type="ECO:0000256" key="5">
    <source>
        <dbReference type="HAMAP-Rule" id="MF_02120"/>
    </source>
</evidence>
<evidence type="ECO:0000256" key="4">
    <source>
        <dbReference type="ARBA" id="ARBA00023239"/>
    </source>
</evidence>
<dbReference type="HAMAP" id="MF_02120">
    <property type="entry name" value="LysA"/>
    <property type="match status" value="1"/>
</dbReference>
<keyword evidence="3 5" id="KW-0663">Pyridoxal phosphate</keyword>
<dbReference type="PANTHER" id="PTHR43727:SF2">
    <property type="entry name" value="GROUP IV DECARBOXYLASE"/>
    <property type="match status" value="1"/>
</dbReference>
<accession>A0A0P6YH93</accession>
<evidence type="ECO:0000256" key="8">
    <source>
        <dbReference type="RuleBase" id="RU003738"/>
    </source>
</evidence>
<gene>
    <name evidence="5" type="primary">lysA</name>
    <name evidence="10" type="ORF">SE15_04205</name>
</gene>
<evidence type="ECO:0000256" key="7">
    <source>
        <dbReference type="PIRSR" id="PIRSR600183-50"/>
    </source>
</evidence>
<feature type="domain" description="Orn/DAP/Arg decarboxylase 2 N-terminal" evidence="9">
    <location>
        <begin position="57"/>
        <end position="298"/>
    </location>
</feature>
<dbReference type="InterPro" id="IPR029066">
    <property type="entry name" value="PLP-binding_barrel"/>
</dbReference>
<evidence type="ECO:0000256" key="1">
    <source>
        <dbReference type="ARBA" id="ARBA00001933"/>
    </source>
</evidence>
<dbReference type="GO" id="GO:0030170">
    <property type="term" value="F:pyridoxal phosphate binding"/>
    <property type="evidence" value="ECO:0007669"/>
    <property type="project" value="UniProtKB-UniRule"/>
</dbReference>
<feature type="binding site" evidence="5">
    <location>
        <position position="294"/>
    </location>
    <ligand>
        <name>substrate</name>
    </ligand>
</feature>
<dbReference type="NCBIfam" id="TIGR01048">
    <property type="entry name" value="lysA"/>
    <property type="match status" value="1"/>
</dbReference>
<feature type="binding site" evidence="5">
    <location>
        <position position="249"/>
    </location>
    <ligand>
        <name>pyridoxal 5'-phosphate</name>
        <dbReference type="ChEBI" id="CHEBI:597326"/>
    </ligand>
</feature>
<keyword evidence="11" id="KW-1185">Reference proteome</keyword>
<feature type="binding site" evidence="5">
    <location>
        <position position="364"/>
    </location>
    <ligand>
        <name>substrate</name>
    </ligand>
</feature>
<sequence length="433" mass="48156">MAWEWSLLPLTTQLERGGVQIGGCLVSDLVKTYGTPLYLYDAVTLRTHVQTLGELLHKYYPGEGLITYAAKAYFVPALARRLAIWGIGVDVVSLGELRVAQKAGFVPAHIHLHGNNKALEEITLALEMGVQAIVVDSLDELEWVESIAREHGRVARIWLRITPGITAHTHPHIQTAHAQSKFGLYIETGDAMVAIHKARRSPWLDLRGLHTHLGSQIRDPEPYQKAIDALFALAEQADYFPEEFSPGGGWGVRYRPEDPPDDPRPWVQSISESLVAACERRRWPLPRLVIEPGRWLVARAGVAIYRVGTQKRTADGRYIVAVDGGMADNPRVALYGARYVVLPLGYENYEGPLRPSRVVGRFCESGDILIEEVDLPPLRRGDLLIVPVAGAYHLSMASNYNLATRPAVLWLEDGRADLLQPREDPLTSSWWGG</sequence>
<feature type="binding site" evidence="5">
    <location>
        <begin position="291"/>
        <end position="294"/>
    </location>
    <ligand>
        <name>pyridoxal 5'-phosphate</name>
        <dbReference type="ChEBI" id="CHEBI:597326"/>
    </ligand>
</feature>
<dbReference type="Gene3D" id="2.40.37.10">
    <property type="entry name" value="Lyase, Ornithine Decarboxylase, Chain A, domain 1"/>
    <property type="match status" value="1"/>
</dbReference>
<organism evidence="10 11">
    <name type="scientific">Thermanaerothrix daxensis</name>
    <dbReference type="NCBI Taxonomy" id="869279"/>
    <lineage>
        <taxon>Bacteria</taxon>
        <taxon>Bacillati</taxon>
        <taxon>Chloroflexota</taxon>
        <taxon>Anaerolineae</taxon>
        <taxon>Anaerolineales</taxon>
        <taxon>Anaerolineaceae</taxon>
        <taxon>Thermanaerothrix</taxon>
    </lineage>
</organism>
<feature type="binding site" evidence="5">
    <location>
        <position position="331"/>
    </location>
    <ligand>
        <name>substrate</name>
    </ligand>
</feature>
<dbReference type="CDD" id="cd06828">
    <property type="entry name" value="PLPDE_III_DapDC"/>
    <property type="match status" value="1"/>
</dbReference>
<dbReference type="Pfam" id="PF02784">
    <property type="entry name" value="Orn_Arg_deC_N"/>
    <property type="match status" value="1"/>
</dbReference>
<name>A0A0P6YH93_9CHLR</name>
<comment type="cofactor">
    <cofactor evidence="1 5 7 8">
        <name>pyridoxal 5'-phosphate</name>
        <dbReference type="ChEBI" id="CHEBI:597326"/>
    </cofactor>
</comment>
<dbReference type="Gene3D" id="3.20.20.10">
    <property type="entry name" value="Alanine racemase"/>
    <property type="match status" value="1"/>
</dbReference>
<evidence type="ECO:0000256" key="3">
    <source>
        <dbReference type="ARBA" id="ARBA00022898"/>
    </source>
</evidence>
<reference evidence="10 11" key="1">
    <citation type="submission" date="2015-07" db="EMBL/GenBank/DDBJ databases">
        <title>Whole genome sequence of Thermanaerothrix daxensis DSM 23592.</title>
        <authorList>
            <person name="Hemp J."/>
            <person name="Ward L.M."/>
            <person name="Pace L.A."/>
            <person name="Fischer W.W."/>
        </authorList>
    </citation>
    <scope>NUCLEOTIDE SEQUENCE [LARGE SCALE GENOMIC DNA]</scope>
    <source>
        <strain evidence="10 11">GNS-1</strain>
    </source>
</reference>
<dbReference type="UniPathway" id="UPA00034">
    <property type="reaction ID" value="UER00027"/>
</dbReference>
<feature type="binding site" evidence="5">
    <location>
        <position position="392"/>
    </location>
    <ligand>
        <name>pyridoxal 5'-phosphate</name>
        <dbReference type="ChEBI" id="CHEBI:597326"/>
    </ligand>
</feature>
<keyword evidence="4 5" id="KW-0456">Lyase</keyword>
<dbReference type="InterPro" id="IPR000183">
    <property type="entry name" value="Orn/DAP/Arg_de-COase"/>
</dbReference>
<dbReference type="EMBL" id="LGKO01000002">
    <property type="protein sequence ID" value="KPL84335.1"/>
    <property type="molecule type" value="Genomic_DNA"/>
</dbReference>
<evidence type="ECO:0000256" key="6">
    <source>
        <dbReference type="NCBIfam" id="TIGR01048"/>
    </source>
</evidence>
<dbReference type="RefSeq" id="WP_083461689.1">
    <property type="nucleotide sequence ID" value="NZ_LGKO01000002.1"/>
</dbReference>
<dbReference type="PRINTS" id="PR01181">
    <property type="entry name" value="DAPDCRBXLASE"/>
</dbReference>
<comment type="pathway">
    <text evidence="5 8">Amino-acid biosynthesis; L-lysine biosynthesis via DAP pathway; L-lysine from DL-2,6-diaminopimelate: step 1/1.</text>
</comment>
<keyword evidence="5" id="KW-0028">Amino-acid biosynthesis</keyword>